<dbReference type="PROSITE" id="PS51193">
    <property type="entry name" value="HELICASE_ATP_BIND_2"/>
    <property type="match status" value="1"/>
</dbReference>
<dbReference type="PANTHER" id="PTHR11472">
    <property type="entry name" value="DNA REPAIR DEAD HELICASE RAD3/XP-D SUBFAMILY MEMBER"/>
    <property type="match status" value="1"/>
</dbReference>
<keyword evidence="1" id="KW-0547">Nucleotide-binding</keyword>
<accession>A0A3P7IKT0</accession>
<dbReference type="GO" id="GO:0005634">
    <property type="term" value="C:nucleus"/>
    <property type="evidence" value="ECO:0007669"/>
    <property type="project" value="TreeGrafter"/>
</dbReference>
<keyword evidence="2" id="KW-0378">Hydrolase</keyword>
<dbReference type="EMBL" id="UYYB01002275">
    <property type="protein sequence ID" value="VDM66194.1"/>
    <property type="molecule type" value="Genomic_DNA"/>
</dbReference>
<keyword evidence="6" id="KW-1185">Reference proteome</keyword>
<gene>
    <name evidence="5" type="ORF">SVUK_LOCUS1192</name>
</gene>
<dbReference type="GO" id="GO:1990918">
    <property type="term" value="P:double-strand break repair involved in meiotic recombination"/>
    <property type="evidence" value="ECO:0007669"/>
    <property type="project" value="TreeGrafter"/>
</dbReference>
<dbReference type="Pfam" id="PF06733">
    <property type="entry name" value="DEAD_2"/>
    <property type="match status" value="1"/>
</dbReference>
<evidence type="ECO:0000313" key="6">
    <source>
        <dbReference type="Proteomes" id="UP000270094"/>
    </source>
</evidence>
<evidence type="ECO:0000256" key="3">
    <source>
        <dbReference type="ARBA" id="ARBA00022840"/>
    </source>
</evidence>
<evidence type="ECO:0000259" key="4">
    <source>
        <dbReference type="PROSITE" id="PS51193"/>
    </source>
</evidence>
<dbReference type="GO" id="GO:0006289">
    <property type="term" value="P:nucleotide-excision repair"/>
    <property type="evidence" value="ECO:0007669"/>
    <property type="project" value="TreeGrafter"/>
</dbReference>
<dbReference type="GO" id="GO:0005524">
    <property type="term" value="F:ATP binding"/>
    <property type="evidence" value="ECO:0007669"/>
    <property type="project" value="UniProtKB-KW"/>
</dbReference>
<dbReference type="GO" id="GO:0003678">
    <property type="term" value="F:DNA helicase activity"/>
    <property type="evidence" value="ECO:0007669"/>
    <property type="project" value="InterPro"/>
</dbReference>
<dbReference type="Gene3D" id="3.40.50.300">
    <property type="entry name" value="P-loop containing nucleotide triphosphate hydrolases"/>
    <property type="match status" value="2"/>
</dbReference>
<keyword evidence="3" id="KW-0067">ATP-binding</keyword>
<dbReference type="PANTHER" id="PTHR11472:SF47">
    <property type="entry name" value="FANCONI ANEMIA GROUP J PROTEIN"/>
    <property type="match status" value="1"/>
</dbReference>
<dbReference type="InterPro" id="IPR002464">
    <property type="entry name" value="DNA/RNA_helicase_DEAH_CS"/>
</dbReference>
<evidence type="ECO:0000256" key="2">
    <source>
        <dbReference type="ARBA" id="ARBA00022801"/>
    </source>
</evidence>
<dbReference type="InterPro" id="IPR045028">
    <property type="entry name" value="DinG/Rad3-like"/>
</dbReference>
<reference evidence="5 6" key="1">
    <citation type="submission" date="2018-11" db="EMBL/GenBank/DDBJ databases">
        <authorList>
            <consortium name="Pathogen Informatics"/>
        </authorList>
    </citation>
    <scope>NUCLEOTIDE SEQUENCE [LARGE SCALE GENOMIC DNA]</scope>
</reference>
<sequence>MSTPICPYFSSTRILTQDADIVFCPFSYIVDPIIRNSSDVHLKNSVVILDEAHNIEDNCREAASFTFFEKEVSDSLGSLREKENITMKLLEKCTSAAELMEGMEKVSENFSIENYTIDLDRITSLALLMDDISKWFRDTASKLLTSARVDGSGKLSNTVWEVDLRRFHLHPEDLRYEKAEAAYKGLLSSYQERQDSRPPDNKISSTAIVCLEKWFYFIEYFKDETKRSMYKLNVCSEKVYQYHERGSFFQGEGRRGGQAGPKNVNYSQISGDETDVWLSSTQEASSHDLIRAGYRTSLSLWCMSPELAFISAFAECRSVILASGTLCPVETLKTELGLKFHSQVLQIPTVFSTYHDQNCFRWKENK</sequence>
<organism evidence="5 6">
    <name type="scientific">Strongylus vulgaris</name>
    <name type="common">Blood worm</name>
    <dbReference type="NCBI Taxonomy" id="40348"/>
    <lineage>
        <taxon>Eukaryota</taxon>
        <taxon>Metazoa</taxon>
        <taxon>Ecdysozoa</taxon>
        <taxon>Nematoda</taxon>
        <taxon>Chromadorea</taxon>
        <taxon>Rhabditida</taxon>
        <taxon>Rhabditina</taxon>
        <taxon>Rhabditomorpha</taxon>
        <taxon>Strongyloidea</taxon>
        <taxon>Strongylidae</taxon>
        <taxon>Strongylus</taxon>
    </lineage>
</organism>
<dbReference type="PROSITE" id="PS00690">
    <property type="entry name" value="DEAH_ATP_HELICASE"/>
    <property type="match status" value="1"/>
</dbReference>
<feature type="domain" description="Helicase ATP-binding" evidence="4">
    <location>
        <begin position="1"/>
        <end position="97"/>
    </location>
</feature>
<dbReference type="Proteomes" id="UP000270094">
    <property type="component" value="Unassembled WGS sequence"/>
</dbReference>
<dbReference type="InterPro" id="IPR010614">
    <property type="entry name" value="RAD3-like_helicase_DEAD"/>
</dbReference>
<name>A0A3P7IKT0_STRVU</name>
<dbReference type="AlphaFoldDB" id="A0A3P7IKT0"/>
<dbReference type="GO" id="GO:0003677">
    <property type="term" value="F:DNA binding"/>
    <property type="evidence" value="ECO:0007669"/>
    <property type="project" value="InterPro"/>
</dbReference>
<dbReference type="OrthoDB" id="19182at2759"/>
<evidence type="ECO:0000256" key="1">
    <source>
        <dbReference type="ARBA" id="ARBA00022741"/>
    </source>
</evidence>
<protein>
    <recommendedName>
        <fullName evidence="4">Helicase ATP-binding domain-containing protein</fullName>
    </recommendedName>
</protein>
<dbReference type="Gene3D" id="1.10.275.40">
    <property type="match status" value="1"/>
</dbReference>
<proteinExistence type="predicted"/>
<dbReference type="InterPro" id="IPR027417">
    <property type="entry name" value="P-loop_NTPase"/>
</dbReference>
<dbReference type="InterPro" id="IPR014013">
    <property type="entry name" value="Helic_SF1/SF2_ATP-bd_DinG/Rad3"/>
</dbReference>
<dbReference type="GO" id="GO:0016787">
    <property type="term" value="F:hydrolase activity"/>
    <property type="evidence" value="ECO:0007669"/>
    <property type="project" value="UniProtKB-KW"/>
</dbReference>
<evidence type="ECO:0000313" key="5">
    <source>
        <dbReference type="EMBL" id="VDM66194.1"/>
    </source>
</evidence>